<accession>A0ACC0BPV7</accession>
<dbReference type="EMBL" id="CM044703">
    <property type="protein sequence ID" value="KAI5674692.1"/>
    <property type="molecule type" value="Genomic_DNA"/>
</dbReference>
<dbReference type="Proteomes" id="UP001060085">
    <property type="component" value="Linkage Group LG03"/>
</dbReference>
<gene>
    <name evidence="1" type="ORF">M9H77_15056</name>
</gene>
<keyword evidence="2" id="KW-1185">Reference proteome</keyword>
<comment type="caution">
    <text evidence="1">The sequence shown here is derived from an EMBL/GenBank/DDBJ whole genome shotgun (WGS) entry which is preliminary data.</text>
</comment>
<sequence length="179" mass="20073">MSMPSLKTTSRSSENVEQVPGTNVVRIMRSVIPTTGRITDEAKQLVQKCVAEYINFITGVANQHCSRESRKTLTAQDILYAMAKLGFHDYLHTLTLYLNRYRQIESQRATVDGDPVVFRTSLLPTPPAHPPPLNLELSTQEVLPPPPGFCVNLAEAMNVGYYQDPFDVVESNDGDRFFK</sequence>
<organism evidence="1 2">
    <name type="scientific">Catharanthus roseus</name>
    <name type="common">Madagascar periwinkle</name>
    <name type="synonym">Vinca rosea</name>
    <dbReference type="NCBI Taxonomy" id="4058"/>
    <lineage>
        <taxon>Eukaryota</taxon>
        <taxon>Viridiplantae</taxon>
        <taxon>Streptophyta</taxon>
        <taxon>Embryophyta</taxon>
        <taxon>Tracheophyta</taxon>
        <taxon>Spermatophyta</taxon>
        <taxon>Magnoliopsida</taxon>
        <taxon>eudicotyledons</taxon>
        <taxon>Gunneridae</taxon>
        <taxon>Pentapetalae</taxon>
        <taxon>asterids</taxon>
        <taxon>lamiids</taxon>
        <taxon>Gentianales</taxon>
        <taxon>Apocynaceae</taxon>
        <taxon>Rauvolfioideae</taxon>
        <taxon>Vinceae</taxon>
        <taxon>Catharanthinae</taxon>
        <taxon>Catharanthus</taxon>
    </lineage>
</organism>
<evidence type="ECO:0000313" key="1">
    <source>
        <dbReference type="EMBL" id="KAI5674692.1"/>
    </source>
</evidence>
<reference evidence="2" key="1">
    <citation type="journal article" date="2023" name="Nat. Plants">
        <title>Single-cell RNA sequencing provides a high-resolution roadmap for understanding the multicellular compartmentation of specialized metabolism.</title>
        <authorList>
            <person name="Sun S."/>
            <person name="Shen X."/>
            <person name="Li Y."/>
            <person name="Li Y."/>
            <person name="Wang S."/>
            <person name="Li R."/>
            <person name="Zhang H."/>
            <person name="Shen G."/>
            <person name="Guo B."/>
            <person name="Wei J."/>
            <person name="Xu J."/>
            <person name="St-Pierre B."/>
            <person name="Chen S."/>
            <person name="Sun C."/>
        </authorList>
    </citation>
    <scope>NUCLEOTIDE SEQUENCE [LARGE SCALE GENOMIC DNA]</scope>
</reference>
<name>A0ACC0BPV7_CATRO</name>
<evidence type="ECO:0000313" key="2">
    <source>
        <dbReference type="Proteomes" id="UP001060085"/>
    </source>
</evidence>
<proteinExistence type="predicted"/>
<protein>
    <submittedName>
        <fullName evidence="1">Uncharacterized protein</fullName>
    </submittedName>
</protein>